<dbReference type="AlphaFoldDB" id="A0A1W1WG99"/>
<protein>
    <submittedName>
        <fullName evidence="1">Uncharacterized protein</fullName>
    </submittedName>
</protein>
<dbReference type="Proteomes" id="UP000192660">
    <property type="component" value="Unassembled WGS sequence"/>
</dbReference>
<gene>
    <name evidence="1" type="ORF">SAMN00768000_2162</name>
</gene>
<organism evidence="1 2">
    <name type="scientific">Sulfobacillus thermosulfidooxidans (strain DSM 9293 / VKM B-1269 / AT-1)</name>
    <dbReference type="NCBI Taxonomy" id="929705"/>
    <lineage>
        <taxon>Bacteria</taxon>
        <taxon>Bacillati</taxon>
        <taxon>Bacillota</taxon>
        <taxon>Clostridia</taxon>
        <taxon>Eubacteriales</taxon>
        <taxon>Clostridiales Family XVII. Incertae Sedis</taxon>
        <taxon>Sulfobacillus</taxon>
    </lineage>
</organism>
<dbReference type="RefSeq" id="WP_084661554.1">
    <property type="nucleotide sequence ID" value="NZ_FWWY01000001.1"/>
</dbReference>
<sequence length="65" mass="7186">MPFPVAPCHTTRFWPGNGTSPFPMDTHAIFIINPRGTIVFAMVSPHTMHIAMTRVIAAVRRALTP</sequence>
<reference evidence="2" key="1">
    <citation type="submission" date="2017-04" db="EMBL/GenBank/DDBJ databases">
        <authorList>
            <person name="Varghese N."/>
            <person name="Submissions S."/>
        </authorList>
    </citation>
    <scope>NUCLEOTIDE SEQUENCE [LARGE SCALE GENOMIC DNA]</scope>
    <source>
        <strain evidence="2">DSM 9293</strain>
    </source>
</reference>
<name>A0A1W1WG99_SULTA</name>
<dbReference type="EMBL" id="FWWY01000001">
    <property type="protein sequence ID" value="SMC05328.1"/>
    <property type="molecule type" value="Genomic_DNA"/>
</dbReference>
<proteinExistence type="predicted"/>
<accession>A0A1W1WG99</accession>
<evidence type="ECO:0000313" key="2">
    <source>
        <dbReference type="Proteomes" id="UP000192660"/>
    </source>
</evidence>
<keyword evidence="2" id="KW-1185">Reference proteome</keyword>
<evidence type="ECO:0000313" key="1">
    <source>
        <dbReference type="EMBL" id="SMC05328.1"/>
    </source>
</evidence>